<dbReference type="HAMAP" id="MF_02239">
    <property type="entry name" value="HemJ"/>
    <property type="match status" value="1"/>
</dbReference>
<evidence type="ECO:0000313" key="17">
    <source>
        <dbReference type="Proteomes" id="UP001180081"/>
    </source>
</evidence>
<evidence type="ECO:0000256" key="5">
    <source>
        <dbReference type="ARBA" id="ARBA00022475"/>
    </source>
</evidence>
<comment type="caution">
    <text evidence="16">The sequence shown here is derived from an EMBL/GenBank/DDBJ whole genome shotgun (WGS) entry which is preliminary data.</text>
</comment>
<comment type="function">
    <text evidence="14 15">Catalyzes the oxidation of protoporphyrinogen IX to protoporphyrin IX.</text>
</comment>
<dbReference type="PANTHER" id="PTHR40255:SF1">
    <property type="entry name" value="PROTOPORPHYRINOGEN IX OXIDASE"/>
    <property type="match status" value="1"/>
</dbReference>
<evidence type="ECO:0000256" key="1">
    <source>
        <dbReference type="ARBA" id="ARBA00004651"/>
    </source>
</evidence>
<comment type="similarity">
    <text evidence="3 14 15">Belongs to the HemJ family.</text>
</comment>
<evidence type="ECO:0000256" key="2">
    <source>
        <dbReference type="ARBA" id="ARBA00005073"/>
    </source>
</evidence>
<comment type="subcellular location">
    <subcellularLocation>
        <location evidence="1 14">Cell membrane</location>
        <topology evidence="1 14">Multi-pass membrane protein</topology>
    </subcellularLocation>
</comment>
<evidence type="ECO:0000256" key="10">
    <source>
        <dbReference type="ARBA" id="ARBA00023002"/>
    </source>
</evidence>
<reference evidence="16" key="1">
    <citation type="journal article" date="2014" name="Int. J. Syst. Evol. Microbiol.">
        <title>Complete genome of a new Firmicutes species belonging to the dominant human colonic microbiota ('Ruminococcus bicirculans') reveals two chromosomes and a selective capacity to utilize plant glucans.</title>
        <authorList>
            <consortium name="NISC Comparative Sequencing Program"/>
            <person name="Wegmann U."/>
            <person name="Louis P."/>
            <person name="Goesmann A."/>
            <person name="Henrissat B."/>
            <person name="Duncan S.H."/>
            <person name="Flint H.J."/>
        </authorList>
    </citation>
    <scope>NUCLEOTIDE SEQUENCE</scope>
    <source>
        <strain evidence="16">CECT 7703</strain>
    </source>
</reference>
<evidence type="ECO:0000256" key="12">
    <source>
        <dbReference type="ARBA" id="ARBA00023136"/>
    </source>
</evidence>
<dbReference type="EC" id="1.3.99.-" evidence="14 15"/>
<comment type="catalytic activity">
    <reaction evidence="13 14 15">
        <text>protoporphyrinogen IX + 3 A = protoporphyrin IX + 3 AH2</text>
        <dbReference type="Rhea" id="RHEA:62000"/>
        <dbReference type="ChEBI" id="CHEBI:13193"/>
        <dbReference type="ChEBI" id="CHEBI:17499"/>
        <dbReference type="ChEBI" id="CHEBI:57306"/>
        <dbReference type="ChEBI" id="CHEBI:57307"/>
    </reaction>
</comment>
<keyword evidence="6 14" id="KW-0349">Heme</keyword>
<accession>A0ABT8B842</accession>
<comment type="cofactor">
    <cofactor evidence="14 15">
        <name>heme b</name>
        <dbReference type="ChEBI" id="CHEBI:60344"/>
    </cofactor>
    <text evidence="14 15">Binds 1 heme b (iron(II)-protoporphyrin IX) group per subunit.</text>
</comment>
<protein>
    <recommendedName>
        <fullName evidence="4 14">Protoporphyrinogen IX oxidase</fullName>
        <shortName evidence="14">PPO</shortName>
        <ecNumber evidence="14 15">1.3.99.-</ecNumber>
    </recommendedName>
</protein>
<evidence type="ECO:0000256" key="7">
    <source>
        <dbReference type="ARBA" id="ARBA00022692"/>
    </source>
</evidence>
<dbReference type="PANTHER" id="PTHR40255">
    <property type="entry name" value="UPF0093 MEMBRANE PROTEIN SLR1790"/>
    <property type="match status" value="1"/>
</dbReference>
<dbReference type="InterPro" id="IPR005265">
    <property type="entry name" value="HemJ-like"/>
</dbReference>
<feature type="transmembrane region" description="Helical" evidence="14">
    <location>
        <begin position="73"/>
        <end position="93"/>
    </location>
</feature>
<evidence type="ECO:0000313" key="16">
    <source>
        <dbReference type="EMBL" id="MDN3578423.1"/>
    </source>
</evidence>
<evidence type="ECO:0000256" key="4">
    <source>
        <dbReference type="ARBA" id="ARBA00017504"/>
    </source>
</evidence>
<evidence type="ECO:0000256" key="15">
    <source>
        <dbReference type="PIRNR" id="PIRNR004638"/>
    </source>
</evidence>
<feature type="binding site" description="axial binding residue" evidence="14">
    <location>
        <position position="8"/>
    </location>
    <ligand>
        <name>heme</name>
        <dbReference type="ChEBI" id="CHEBI:30413"/>
    </ligand>
    <ligandPart>
        <name>Fe</name>
        <dbReference type="ChEBI" id="CHEBI:18248"/>
    </ligandPart>
</feature>
<evidence type="ECO:0000256" key="14">
    <source>
        <dbReference type="HAMAP-Rule" id="MF_02239"/>
    </source>
</evidence>
<reference evidence="16" key="2">
    <citation type="submission" date="2023-06" db="EMBL/GenBank/DDBJ databases">
        <authorList>
            <person name="Lucena T."/>
            <person name="Sun Q."/>
        </authorList>
    </citation>
    <scope>NUCLEOTIDE SEQUENCE</scope>
    <source>
        <strain evidence="16">CECT 7703</strain>
    </source>
</reference>
<feature type="transmembrane region" description="Helical" evidence="14">
    <location>
        <begin position="6"/>
        <end position="27"/>
    </location>
</feature>
<dbReference type="PIRSF" id="PIRSF004638">
    <property type="entry name" value="UCP004638"/>
    <property type="match status" value="1"/>
</dbReference>
<evidence type="ECO:0000256" key="9">
    <source>
        <dbReference type="ARBA" id="ARBA00022989"/>
    </source>
</evidence>
<evidence type="ECO:0000256" key="6">
    <source>
        <dbReference type="ARBA" id="ARBA00022617"/>
    </source>
</evidence>
<keyword evidence="12 14" id="KW-0472">Membrane</keyword>
<comment type="pathway">
    <text evidence="2 14 15">Porphyrin-containing compound metabolism; protoporphyrin-IX biosynthesis; protoporphyrin-IX from protoporphyrinogen-IX: step 1/1.</text>
</comment>
<dbReference type="EMBL" id="JAUFPU010000018">
    <property type="protein sequence ID" value="MDN3578423.1"/>
    <property type="molecule type" value="Genomic_DNA"/>
</dbReference>
<comment type="subunit">
    <text evidence="14">Homodimer.</text>
</comment>
<feature type="binding site" description="axial binding residue" evidence="14">
    <location>
        <position position="79"/>
    </location>
    <ligand>
        <name>heme</name>
        <dbReference type="ChEBI" id="CHEBI:30413"/>
    </ligand>
    <ligandPart>
        <name>Fe</name>
        <dbReference type="ChEBI" id="CHEBI:18248"/>
    </ligandPart>
</feature>
<evidence type="ECO:0000256" key="11">
    <source>
        <dbReference type="ARBA" id="ARBA00023004"/>
    </source>
</evidence>
<keyword evidence="11 14" id="KW-0408">Iron</keyword>
<gene>
    <name evidence="16" type="ORF">QWZ03_16760</name>
</gene>
<dbReference type="Proteomes" id="UP001180081">
    <property type="component" value="Unassembled WGS sequence"/>
</dbReference>
<feature type="transmembrane region" description="Helical" evidence="14">
    <location>
        <begin position="48"/>
        <end position="67"/>
    </location>
</feature>
<keyword evidence="5 14" id="KW-1003">Cell membrane</keyword>
<organism evidence="16 17">
    <name type="scientific">Chitinimonas viridis</name>
    <dbReference type="NCBI Taxonomy" id="664880"/>
    <lineage>
        <taxon>Bacteria</taxon>
        <taxon>Pseudomonadati</taxon>
        <taxon>Pseudomonadota</taxon>
        <taxon>Betaproteobacteria</taxon>
        <taxon>Neisseriales</taxon>
        <taxon>Chitinibacteraceae</taxon>
        <taxon>Chitinimonas</taxon>
    </lineage>
</organism>
<proteinExistence type="inferred from homology"/>
<keyword evidence="17" id="KW-1185">Reference proteome</keyword>
<keyword evidence="7 14" id="KW-0812">Transmembrane</keyword>
<sequence>MLWVKALHIIFVISWMAGLLYLPRLFVNHAMATDPATQAQLALMERKLFRFTTLLGVLALVFGLWLLRPWMAAGWMHAKLTLVMGLIGFHAYCGKLVRDFAAGRNQRSHRWYRLFNEIPTLIMMAIVILVVVKPF</sequence>
<evidence type="ECO:0000256" key="3">
    <source>
        <dbReference type="ARBA" id="ARBA00006501"/>
    </source>
</evidence>
<feature type="transmembrane region" description="Helical" evidence="14">
    <location>
        <begin position="114"/>
        <end position="132"/>
    </location>
</feature>
<keyword evidence="9 14" id="KW-1133">Transmembrane helix</keyword>
<dbReference type="Pfam" id="PF03653">
    <property type="entry name" value="UPF0093"/>
    <property type="match status" value="1"/>
</dbReference>
<keyword evidence="10 14" id="KW-0560">Oxidoreductase</keyword>
<evidence type="ECO:0000256" key="8">
    <source>
        <dbReference type="ARBA" id="ARBA00022723"/>
    </source>
</evidence>
<name>A0ABT8B842_9NEIS</name>
<evidence type="ECO:0000256" key="13">
    <source>
        <dbReference type="ARBA" id="ARBA00048390"/>
    </source>
</evidence>
<keyword evidence="8 14" id="KW-0479">Metal-binding</keyword>